<dbReference type="PROSITE" id="PS51186">
    <property type="entry name" value="GNAT"/>
    <property type="match status" value="1"/>
</dbReference>
<dbReference type="CDD" id="cd04301">
    <property type="entry name" value="NAT_SF"/>
    <property type="match status" value="1"/>
</dbReference>
<dbReference type="Proteomes" id="UP000824007">
    <property type="component" value="Unassembled WGS sequence"/>
</dbReference>
<evidence type="ECO:0000313" key="3">
    <source>
        <dbReference type="Proteomes" id="UP000824007"/>
    </source>
</evidence>
<evidence type="ECO:0000313" key="2">
    <source>
        <dbReference type="EMBL" id="HIY61737.1"/>
    </source>
</evidence>
<gene>
    <name evidence="2" type="ORF">H9831_13865</name>
</gene>
<sequence length="158" mass="17838">MDEHDMIVNLKNIEYREPEDGNLRIKRAFAGDKETILRFVRENFSESWTAEAECAILQMPSQCFIATEQGRVLGFACYDVSAKGFFGPIGVLESERGRQIGKYLLLKTLDAMRSVGYGYAIIGWVSEAEGFYRRTVHAEAIPDSAPKDSVYSNLVRMP</sequence>
<accession>A0A9D1YS76</accession>
<dbReference type="EMBL" id="DXDD01000171">
    <property type="protein sequence ID" value="HIY61737.1"/>
    <property type="molecule type" value="Genomic_DNA"/>
</dbReference>
<organism evidence="2 3">
    <name type="scientific">Candidatus Eisenbergiella pullistercoris</name>
    <dbReference type="NCBI Taxonomy" id="2838555"/>
    <lineage>
        <taxon>Bacteria</taxon>
        <taxon>Bacillati</taxon>
        <taxon>Bacillota</taxon>
        <taxon>Clostridia</taxon>
        <taxon>Lachnospirales</taxon>
        <taxon>Lachnospiraceae</taxon>
        <taxon>Eisenbergiella</taxon>
    </lineage>
</organism>
<feature type="domain" description="N-acetyltransferase" evidence="1">
    <location>
        <begin position="23"/>
        <end position="158"/>
    </location>
</feature>
<evidence type="ECO:0000259" key="1">
    <source>
        <dbReference type="PROSITE" id="PS51186"/>
    </source>
</evidence>
<reference evidence="2" key="2">
    <citation type="submission" date="2021-04" db="EMBL/GenBank/DDBJ databases">
        <authorList>
            <person name="Gilroy R."/>
        </authorList>
    </citation>
    <scope>NUCLEOTIDE SEQUENCE</scope>
    <source>
        <strain evidence="2">ChiSxjej3B15-24422</strain>
    </source>
</reference>
<comment type="caution">
    <text evidence="2">The sequence shown here is derived from an EMBL/GenBank/DDBJ whole genome shotgun (WGS) entry which is preliminary data.</text>
</comment>
<protein>
    <submittedName>
        <fullName evidence="2">GNAT family N-acetyltransferase</fullName>
    </submittedName>
</protein>
<proteinExistence type="predicted"/>
<dbReference type="AlphaFoldDB" id="A0A9D1YS76"/>
<dbReference type="InterPro" id="IPR016181">
    <property type="entry name" value="Acyl_CoA_acyltransferase"/>
</dbReference>
<dbReference type="Pfam" id="PF00583">
    <property type="entry name" value="Acetyltransf_1"/>
    <property type="match status" value="1"/>
</dbReference>
<name>A0A9D1YS76_9FIRM</name>
<dbReference type="Gene3D" id="3.40.630.30">
    <property type="match status" value="1"/>
</dbReference>
<reference evidence="2" key="1">
    <citation type="journal article" date="2021" name="PeerJ">
        <title>Extensive microbial diversity within the chicken gut microbiome revealed by metagenomics and culture.</title>
        <authorList>
            <person name="Gilroy R."/>
            <person name="Ravi A."/>
            <person name="Getino M."/>
            <person name="Pursley I."/>
            <person name="Horton D.L."/>
            <person name="Alikhan N.F."/>
            <person name="Baker D."/>
            <person name="Gharbi K."/>
            <person name="Hall N."/>
            <person name="Watson M."/>
            <person name="Adriaenssens E.M."/>
            <person name="Foster-Nyarko E."/>
            <person name="Jarju S."/>
            <person name="Secka A."/>
            <person name="Antonio M."/>
            <person name="Oren A."/>
            <person name="Chaudhuri R.R."/>
            <person name="La Ragione R."/>
            <person name="Hildebrand F."/>
            <person name="Pallen M.J."/>
        </authorList>
    </citation>
    <scope>NUCLEOTIDE SEQUENCE</scope>
    <source>
        <strain evidence="2">ChiSxjej3B15-24422</strain>
    </source>
</reference>
<dbReference type="SUPFAM" id="SSF55729">
    <property type="entry name" value="Acyl-CoA N-acyltransferases (Nat)"/>
    <property type="match status" value="1"/>
</dbReference>
<dbReference type="InterPro" id="IPR000182">
    <property type="entry name" value="GNAT_dom"/>
</dbReference>
<dbReference type="GO" id="GO:0016747">
    <property type="term" value="F:acyltransferase activity, transferring groups other than amino-acyl groups"/>
    <property type="evidence" value="ECO:0007669"/>
    <property type="project" value="InterPro"/>
</dbReference>